<dbReference type="RefSeq" id="WP_156353452.1">
    <property type="nucleotide sequence ID" value="NZ_CACRST010000010.1"/>
</dbReference>
<evidence type="ECO:0000313" key="4">
    <source>
        <dbReference type="EMBL" id="VYS91849.1"/>
    </source>
</evidence>
<dbReference type="Pfam" id="PF17802">
    <property type="entry name" value="SpaA"/>
    <property type="match status" value="1"/>
</dbReference>
<feature type="compositionally biased region" description="Acidic residues" evidence="1">
    <location>
        <begin position="61"/>
        <end position="75"/>
    </location>
</feature>
<name>A0A6N2SFW9_9FIRM</name>
<dbReference type="InterPro" id="IPR041033">
    <property type="entry name" value="SpaA_PFL_dom_1"/>
</dbReference>
<accession>A0A6N2SFW9</accession>
<evidence type="ECO:0000256" key="1">
    <source>
        <dbReference type="SAM" id="MobiDB-lite"/>
    </source>
</evidence>
<feature type="region of interest" description="Disordered" evidence="1">
    <location>
        <begin position="37"/>
        <end position="101"/>
    </location>
</feature>
<evidence type="ECO:0000259" key="3">
    <source>
        <dbReference type="Pfam" id="PF17802"/>
    </source>
</evidence>
<evidence type="ECO:0000256" key="2">
    <source>
        <dbReference type="SAM" id="SignalP"/>
    </source>
</evidence>
<gene>
    <name evidence="4" type="ORF">BGLFYP119_01104</name>
</gene>
<feature type="domain" description="SpaA-like prealbumin fold" evidence="3">
    <location>
        <begin position="856"/>
        <end position="931"/>
    </location>
</feature>
<proteinExistence type="predicted"/>
<feature type="compositionally biased region" description="Low complexity" evidence="1">
    <location>
        <begin position="77"/>
        <end position="89"/>
    </location>
</feature>
<sequence length="1211" mass="135074">MMKKKMVSFILAAVLATAPVSSASAAQFCDGTALDMNEQTMEPETENPEIPQPETPQPETPEPEPEIPETPEPEIPETPQTELPELPQTDPVPGLPDTQEPEADAGYEIRLSGNADVYFLSDLEKLRNESLSIPVFEADSLETVPADNSEILETGNTPAEDQEIQDAIEAAKEVLPEEDAILLNKDTYELLKMQNHIYHEQENVGFYVVPQDGMEVDKVIAYSSIGEFAATDYGNGRYDFLMPASDVSLDIQVKTVLEEPETDPGADLGTEPEPTTECTCLCENNDVYIHDWDCDLFLEIVAKDCTCGSGNAHITEHDFSCDAVKKAFAAVCTCGIGGMDGVMHDDCEILSRLHKELCGCTEECRTIESAQAHGEDSAIYQYLIKWSEYCNQPVLAYDNPDAMQGDKKTSPIASLVGDTVVEDKNYVFSFGFHSGSAPNGGYKDFNPSGVKKITVPGQGSDCYDPVSLKGKTVSRRYYNVGVYNGKKVDVELFLSDPLRINTDYKGNDLKPFVRFYNSRIGIGQGLVHDIRVQFKFYLNNTNTEVKPKGHITIKDLDGSSRSLGSGFRVFENNGVDRLSIYNKKYTIGTSADKKKQLTHLAAGYRISNSSGKAYTLVKGRRYYNGSDGRVEIADKKGWASIYFNGSFIVRVQLGDDVDAPLSETGANRHAGVFFDTATTIGTYTPDAPAKRCGPTGVEYDSMGWHNTTDGNVASSLRPLETVPGGTYKYGIRHTTYPMAYSSYSMTDKLDTCLTYADNTAYVMNEAGEDITSSFHIAYNASSHTITFTPKSLDLVSDHKQVFSYYFNVKLANAQTIINHKHHENTSYYYIPNTATVNVNGQNLNTNITYFRGQIKGSYHIKKFDKKDNKILTDAVFELYQWDKNQNKYVILKKEIRATPETGLYDTNVLIYTSNNQGKFRLVEKTPPQGYDGGWSKDFTLFDTPSETTFDAPNERKPLEYGMVSIIKKDKYTNEVITPTDGEFQVCQWSKAQNKYLDNLGAKGRVKYQVIEQKYKSDYLLITEDNLGKFKVVETKNPTGYEGEFEKEITFTPGEELIELELEAVNDPIIPPIGEITVTKKIKESDIIWAHGNPVFRFKVEGTDVKGKEHTYEDYVEFTKGSYAMDGEYAVLQLTFSNIPIGTYTVSEHETVRYKLEYVSADTPNVNISGTNGIATLSVKMKNAGVTFQNKKTNYDGYSHSDVIKNQIPIQW</sequence>
<dbReference type="InterPro" id="IPR013783">
    <property type="entry name" value="Ig-like_fold"/>
</dbReference>
<feature type="compositionally biased region" description="Pro residues" evidence="1">
    <location>
        <begin position="50"/>
        <end position="60"/>
    </location>
</feature>
<dbReference type="AlphaFoldDB" id="A0A6N2SFW9"/>
<feature type="chain" id="PRO_5026712162" description="SpaA-like prealbumin fold domain-containing protein" evidence="2">
    <location>
        <begin position="26"/>
        <end position="1211"/>
    </location>
</feature>
<protein>
    <recommendedName>
        <fullName evidence="3">SpaA-like prealbumin fold domain-containing protein</fullName>
    </recommendedName>
</protein>
<reference evidence="4" key="1">
    <citation type="submission" date="2019-11" db="EMBL/GenBank/DDBJ databases">
        <authorList>
            <person name="Feng L."/>
        </authorList>
    </citation>
    <scope>NUCLEOTIDE SEQUENCE</scope>
    <source>
        <strain evidence="4">BgluceraseaLFYP119</strain>
    </source>
</reference>
<dbReference type="Gene3D" id="2.60.40.740">
    <property type="match status" value="1"/>
</dbReference>
<dbReference type="Gene3D" id="2.60.40.10">
    <property type="entry name" value="Immunoglobulins"/>
    <property type="match status" value="1"/>
</dbReference>
<keyword evidence="2" id="KW-0732">Signal</keyword>
<feature type="signal peptide" evidence="2">
    <location>
        <begin position="1"/>
        <end position="25"/>
    </location>
</feature>
<dbReference type="EMBL" id="CACRST010000010">
    <property type="protein sequence ID" value="VYS91849.1"/>
    <property type="molecule type" value="Genomic_DNA"/>
</dbReference>
<organism evidence="4">
    <name type="scientific">Blautia glucerasea</name>
    <dbReference type="NCBI Taxonomy" id="536633"/>
    <lineage>
        <taxon>Bacteria</taxon>
        <taxon>Bacillati</taxon>
        <taxon>Bacillota</taxon>
        <taxon>Clostridia</taxon>
        <taxon>Lachnospirales</taxon>
        <taxon>Lachnospiraceae</taxon>
        <taxon>Blautia</taxon>
    </lineage>
</organism>